<proteinExistence type="predicted"/>
<organism evidence="2 3">
    <name type="scientific">Beauveria bassiana</name>
    <name type="common">White muscardine disease fungus</name>
    <name type="synonym">Tritirachium shiotae</name>
    <dbReference type="NCBI Taxonomy" id="176275"/>
    <lineage>
        <taxon>Eukaryota</taxon>
        <taxon>Fungi</taxon>
        <taxon>Dikarya</taxon>
        <taxon>Ascomycota</taxon>
        <taxon>Pezizomycotina</taxon>
        <taxon>Sordariomycetes</taxon>
        <taxon>Hypocreomycetidae</taxon>
        <taxon>Hypocreales</taxon>
        <taxon>Cordycipitaceae</taxon>
        <taxon>Beauveria</taxon>
    </lineage>
</organism>
<reference evidence="2 3" key="1">
    <citation type="journal article" date="2016" name="Appl. Microbiol. Biotechnol.">
        <title>Characterization of T-DNA insertion mutants with decreased virulence in the entomopathogenic fungus Beauveria bassiana JEF-007.</title>
        <authorList>
            <person name="Kim S."/>
            <person name="Lee S.J."/>
            <person name="Nai Y.S."/>
            <person name="Yu J.S."/>
            <person name="Lee M.R."/>
            <person name="Yang Y.T."/>
            <person name="Kim J.S."/>
        </authorList>
    </citation>
    <scope>NUCLEOTIDE SEQUENCE [LARGE SCALE GENOMIC DNA]</scope>
    <source>
        <strain evidence="2 3">JEF-007</strain>
    </source>
</reference>
<feature type="region of interest" description="Disordered" evidence="1">
    <location>
        <begin position="1"/>
        <end position="28"/>
    </location>
</feature>
<dbReference type="AlphaFoldDB" id="A0A2N6NPZ5"/>
<protein>
    <submittedName>
        <fullName evidence="2">Uncharacterized protein</fullName>
    </submittedName>
</protein>
<dbReference type="Proteomes" id="UP000235728">
    <property type="component" value="Unassembled WGS sequence"/>
</dbReference>
<feature type="compositionally biased region" description="Basic and acidic residues" evidence="1">
    <location>
        <begin position="1"/>
        <end position="12"/>
    </location>
</feature>
<evidence type="ECO:0000256" key="1">
    <source>
        <dbReference type="SAM" id="MobiDB-lite"/>
    </source>
</evidence>
<evidence type="ECO:0000313" key="3">
    <source>
        <dbReference type="Proteomes" id="UP000235728"/>
    </source>
</evidence>
<name>A0A2N6NPZ5_BEABA</name>
<dbReference type="EMBL" id="MRVG01000004">
    <property type="protein sequence ID" value="PMB69306.1"/>
    <property type="molecule type" value="Genomic_DNA"/>
</dbReference>
<feature type="region of interest" description="Disordered" evidence="1">
    <location>
        <begin position="40"/>
        <end position="74"/>
    </location>
</feature>
<sequence>MAGRLVRLDSKTSEVMNMSGKQSTTGCTKKRVVEGILSKEAAQVDSGPSKENDHEPDDQGSGAEAKLSVGNSMD</sequence>
<gene>
    <name evidence="2" type="ORF">BM221_003945</name>
</gene>
<feature type="compositionally biased region" description="Polar residues" evidence="1">
    <location>
        <begin position="13"/>
        <end position="27"/>
    </location>
</feature>
<accession>A0A2N6NPZ5</accession>
<comment type="caution">
    <text evidence="2">The sequence shown here is derived from an EMBL/GenBank/DDBJ whole genome shotgun (WGS) entry which is preliminary data.</text>
</comment>
<evidence type="ECO:0000313" key="2">
    <source>
        <dbReference type="EMBL" id="PMB69306.1"/>
    </source>
</evidence>